<feature type="domain" description="Acyltransferase 3" evidence="2">
    <location>
        <begin position="31"/>
        <end position="368"/>
    </location>
</feature>
<keyword evidence="1" id="KW-0812">Transmembrane</keyword>
<feature type="transmembrane region" description="Helical" evidence="1">
    <location>
        <begin position="246"/>
        <end position="267"/>
    </location>
</feature>
<feature type="transmembrane region" description="Helical" evidence="1">
    <location>
        <begin position="326"/>
        <end position="344"/>
    </location>
</feature>
<dbReference type="RefSeq" id="WP_229806460.1">
    <property type="nucleotide sequence ID" value="NZ_BMXH01000005.1"/>
</dbReference>
<feature type="transmembrane region" description="Helical" evidence="1">
    <location>
        <begin position="350"/>
        <end position="370"/>
    </location>
</feature>
<accession>A0A1H3D4M9</accession>
<evidence type="ECO:0000313" key="3">
    <source>
        <dbReference type="EMBL" id="SDX61337.1"/>
    </source>
</evidence>
<dbReference type="InterPro" id="IPR002656">
    <property type="entry name" value="Acyl_transf_3_dom"/>
</dbReference>
<sequence length="380" mass="42559">MAGDASMMPAASWSLRLSERPSLPRPEGRVAAIDLARGVAIALMILSHSVSGLLGIDQVPAWGMVPIHLLTKFSSSLFIMVFGIALAVAFLPRTGTSDWPRRRRKLLLRGLEVLFWYKALTIVEMMPLYEPADILDAVLYQRFPIWVEILGFYAIALLWIPWLLPSWRRLPLWSRLLLPVAIAVLADGLERHFHFWGSEPFKALLVEDADHYTWGQLSRLPVVMLGLLIGEAVLRCYWHVSMRWRLIMALGVSGALLLAGFMAVAATSETVTWLAVARNEGKHPPELPFMLFSLGGALMVLAAALAGGERLARLLRPITVIGSDALNAFIFHIVMIFLILRFLLQSWQVYSYPQVLGIGIAMIFATALWIRGLRWIREST</sequence>
<evidence type="ECO:0000256" key="1">
    <source>
        <dbReference type="SAM" id="Phobius"/>
    </source>
</evidence>
<feature type="transmembrane region" description="Helical" evidence="1">
    <location>
        <begin position="143"/>
        <end position="164"/>
    </location>
</feature>
<dbReference type="EMBL" id="FNNI01000006">
    <property type="protein sequence ID" value="SDX61337.1"/>
    <property type="molecule type" value="Genomic_DNA"/>
</dbReference>
<evidence type="ECO:0000259" key="2">
    <source>
        <dbReference type="Pfam" id="PF01757"/>
    </source>
</evidence>
<keyword evidence="1" id="KW-0472">Membrane</keyword>
<feature type="transmembrane region" description="Helical" evidence="1">
    <location>
        <begin position="35"/>
        <end position="56"/>
    </location>
</feature>
<keyword evidence="1" id="KW-1133">Transmembrane helix</keyword>
<feature type="transmembrane region" description="Helical" evidence="1">
    <location>
        <begin position="287"/>
        <end position="306"/>
    </location>
</feature>
<keyword evidence="3" id="KW-0012">Acyltransferase</keyword>
<feature type="transmembrane region" description="Helical" evidence="1">
    <location>
        <begin position="106"/>
        <end position="123"/>
    </location>
</feature>
<dbReference type="Pfam" id="PF01757">
    <property type="entry name" value="Acyl_transf_3"/>
    <property type="match status" value="1"/>
</dbReference>
<protein>
    <submittedName>
        <fullName evidence="3">Predicted acyltransferase</fullName>
    </submittedName>
</protein>
<dbReference type="GO" id="GO:0016747">
    <property type="term" value="F:acyltransferase activity, transferring groups other than amino-acyl groups"/>
    <property type="evidence" value="ECO:0007669"/>
    <property type="project" value="InterPro"/>
</dbReference>
<organism evidence="3 4">
    <name type="scientific">Aidingimonas halophila</name>
    <dbReference type="NCBI Taxonomy" id="574349"/>
    <lineage>
        <taxon>Bacteria</taxon>
        <taxon>Pseudomonadati</taxon>
        <taxon>Pseudomonadota</taxon>
        <taxon>Gammaproteobacteria</taxon>
        <taxon>Oceanospirillales</taxon>
        <taxon>Halomonadaceae</taxon>
        <taxon>Aidingimonas</taxon>
    </lineage>
</organism>
<reference evidence="3 4" key="1">
    <citation type="submission" date="2016-10" db="EMBL/GenBank/DDBJ databases">
        <authorList>
            <person name="de Groot N.N."/>
        </authorList>
    </citation>
    <scope>NUCLEOTIDE SEQUENCE [LARGE SCALE GENOMIC DNA]</scope>
    <source>
        <strain evidence="3 4">DSM 19219</strain>
    </source>
</reference>
<dbReference type="Proteomes" id="UP000198500">
    <property type="component" value="Unassembled WGS sequence"/>
</dbReference>
<feature type="transmembrane region" description="Helical" evidence="1">
    <location>
        <begin position="216"/>
        <end position="234"/>
    </location>
</feature>
<evidence type="ECO:0000313" key="4">
    <source>
        <dbReference type="Proteomes" id="UP000198500"/>
    </source>
</evidence>
<proteinExistence type="predicted"/>
<feature type="transmembrane region" description="Helical" evidence="1">
    <location>
        <begin position="76"/>
        <end position="94"/>
    </location>
</feature>
<feature type="transmembrane region" description="Helical" evidence="1">
    <location>
        <begin position="176"/>
        <end position="196"/>
    </location>
</feature>
<dbReference type="AlphaFoldDB" id="A0A1H3D4M9"/>
<keyword evidence="4" id="KW-1185">Reference proteome</keyword>
<name>A0A1H3D4M9_9GAMM</name>
<dbReference type="STRING" id="574349.SAMN05443545_106188"/>
<gene>
    <name evidence="3" type="ORF">SAMN05443545_106188</name>
</gene>
<keyword evidence="3" id="KW-0808">Transferase</keyword>